<dbReference type="EMBL" id="JARXHW010000045">
    <property type="protein sequence ID" value="MDQ8208915.1"/>
    <property type="molecule type" value="Genomic_DNA"/>
</dbReference>
<dbReference type="Gene3D" id="1.10.260.40">
    <property type="entry name" value="lambda repressor-like DNA-binding domains"/>
    <property type="match status" value="1"/>
</dbReference>
<name>A0ABU1AXQ8_9BACT</name>
<dbReference type="Proteomes" id="UP001225316">
    <property type="component" value="Unassembled WGS sequence"/>
</dbReference>
<evidence type="ECO:0000313" key="2">
    <source>
        <dbReference type="Proteomes" id="UP001225316"/>
    </source>
</evidence>
<reference evidence="1 2" key="1">
    <citation type="submission" date="2023-04" db="EMBL/GenBank/DDBJ databases">
        <title>A novel bacteria isolated from coastal sediment.</title>
        <authorList>
            <person name="Liu X.-J."/>
            <person name="Du Z.-J."/>
        </authorList>
    </citation>
    <scope>NUCLEOTIDE SEQUENCE [LARGE SCALE GENOMIC DNA]</scope>
    <source>
        <strain evidence="1 2">SDUM461003</strain>
    </source>
</reference>
<comment type="caution">
    <text evidence="1">The sequence shown here is derived from an EMBL/GenBank/DDBJ whole genome shotgun (WGS) entry which is preliminary data.</text>
</comment>
<dbReference type="Pfam" id="PF15731">
    <property type="entry name" value="MqsA_antitoxin"/>
    <property type="match status" value="1"/>
</dbReference>
<dbReference type="InterPro" id="IPR022453">
    <property type="entry name" value="Znf_MqsA-type"/>
</dbReference>
<evidence type="ECO:0000313" key="1">
    <source>
        <dbReference type="EMBL" id="MDQ8208915.1"/>
    </source>
</evidence>
<dbReference type="NCBIfam" id="TIGR03830">
    <property type="entry name" value="CxxCG_CxxCG_HTH"/>
    <property type="match status" value="1"/>
</dbReference>
<dbReference type="InterPro" id="IPR010982">
    <property type="entry name" value="Lambda_DNA-bd_dom_sf"/>
</dbReference>
<keyword evidence="2" id="KW-1185">Reference proteome</keyword>
<proteinExistence type="predicted"/>
<accession>A0ABU1AXQ8</accession>
<sequence length="452" mass="51585">MHTQYTDSTAPPCFECESGALRPIQKDYITQLKGRNTITIKKVPMLRCDQCGDTVIGGEGNDLIENELRRISKALSPKEWQTFLDRYELTQQQASAITGFGEKNISRWLRGKARTSESISNYIRLLLASPAAFQTLKERKFSNDQTETSFEEKQPDASERNILKEVDYPKLTEIGLVSQSRSPLTQRTQLCQLIGHKNLVDFGEAMQTLCWKQAAFKDSQQQFSPISGGLWIKLGEMAAHRTPVAPYDREKLADVANQLRALTQQEPQEVFKDVRERLASAGVALVVVPIFKRSAYRGCTRLLSPTKAMIIHGLKFKNIAEFWKVLFHEIAHLILHIDTPDDIFAEYENREDDPSEQEADEWADKSLIYGEDLLSFIVRHRSRQPSLYDLNQFANDQKVHSAIAAETINRKAGYELFPYARLRKEGLFPTLSKEQVDTMWQISRAKILAPTQ</sequence>
<gene>
    <name evidence="1" type="ORF">QEH52_15410</name>
</gene>
<dbReference type="NCBIfam" id="TIGR03831">
    <property type="entry name" value="YgiT_finger"/>
    <property type="match status" value="1"/>
</dbReference>
<organism evidence="1 2">
    <name type="scientific">Thalassobacterium maritimum</name>
    <dbReference type="NCBI Taxonomy" id="3041265"/>
    <lineage>
        <taxon>Bacteria</taxon>
        <taxon>Pseudomonadati</taxon>
        <taxon>Verrucomicrobiota</taxon>
        <taxon>Opitutia</taxon>
        <taxon>Puniceicoccales</taxon>
        <taxon>Coraliomargaritaceae</taxon>
        <taxon>Thalassobacterium</taxon>
    </lineage>
</organism>
<protein>
    <submittedName>
        <fullName evidence="1">Type II toxin-antitoxin system MqsA family antitoxin</fullName>
    </submittedName>
</protein>
<dbReference type="Gene3D" id="3.10.20.860">
    <property type="match status" value="1"/>
</dbReference>
<dbReference type="InterPro" id="IPR032758">
    <property type="entry name" value="MqsA/HigA-2"/>
</dbReference>
<dbReference type="InterPro" id="IPR022452">
    <property type="entry name" value="MqsA"/>
</dbReference>